<evidence type="ECO:0000313" key="1">
    <source>
        <dbReference type="EMBL" id="TDN55728.1"/>
    </source>
</evidence>
<keyword evidence="2" id="KW-1185">Reference proteome</keyword>
<dbReference type="OrthoDB" id="502398at2"/>
<comment type="caution">
    <text evidence="1">The sequence shown here is derived from an EMBL/GenBank/DDBJ whole genome shotgun (WGS) entry which is preliminary data.</text>
</comment>
<accession>A0A4R6EEQ4</accession>
<dbReference type="InterPro" id="IPR017850">
    <property type="entry name" value="Alkaline_phosphatase_core_sf"/>
</dbReference>
<dbReference type="Pfam" id="PF01663">
    <property type="entry name" value="Phosphodiest"/>
    <property type="match status" value="1"/>
</dbReference>
<dbReference type="RefSeq" id="WP_133588897.1">
    <property type="nucleotide sequence ID" value="NZ_SNVV01000003.1"/>
</dbReference>
<dbReference type="Proteomes" id="UP000295129">
    <property type="component" value="Unassembled WGS sequence"/>
</dbReference>
<dbReference type="InterPro" id="IPR002591">
    <property type="entry name" value="Phosphodiest/P_Trfase"/>
</dbReference>
<dbReference type="SUPFAM" id="SSF53649">
    <property type="entry name" value="Alkaline phosphatase-like"/>
    <property type="match status" value="1"/>
</dbReference>
<sequence length="396" mass="42871">MMDARLFPLPRNALLPDYGSHGLLGLTRALGDWLRGNEELTLPGLSPLRPRGVVLLVIDGLGEAFLQRLGQGSRLHAHRLTRLTSVCPSTTASAVTTLYTGLAPAEHGLTGWFIHDRRFGGVIAPLPLHRRGGGRLRGPFLGARLFPYRTLAQQARRPVSVLTPAELAASGYSARHTRGARVIGYSKLQELLPAILEEAARLEGCGLIHAYYPGFDALSHKLGPYAPAVQGLFGRLDEMFAALASGLRRHGMALLVTADHGFSEAPEERHYRIDARSPAQAMLAAPLSGERRLAFCHLRVGAEQEFEDFAASELAGRAVAVRSRRLLAAGLFGPGQRHARLAERIGNYALLMEAGHTLSDRVPGEDEFRMRGVHGGLSGEEMWIPLIHAGVETEGG</sequence>
<gene>
    <name evidence="1" type="ORF">C7389_10360</name>
</gene>
<proteinExistence type="predicted"/>
<dbReference type="EMBL" id="SNVV01000003">
    <property type="protein sequence ID" value="TDN55728.1"/>
    <property type="molecule type" value="Genomic_DNA"/>
</dbReference>
<organism evidence="1 2">
    <name type="scientific">Azoarcus indigens</name>
    <dbReference type="NCBI Taxonomy" id="29545"/>
    <lineage>
        <taxon>Bacteria</taxon>
        <taxon>Pseudomonadati</taxon>
        <taxon>Pseudomonadota</taxon>
        <taxon>Betaproteobacteria</taxon>
        <taxon>Rhodocyclales</taxon>
        <taxon>Zoogloeaceae</taxon>
        <taxon>Azoarcus</taxon>
    </lineage>
</organism>
<evidence type="ECO:0000313" key="2">
    <source>
        <dbReference type="Proteomes" id="UP000295129"/>
    </source>
</evidence>
<dbReference type="AlphaFoldDB" id="A0A4R6EEQ4"/>
<name>A0A4R6EEQ4_9RHOO</name>
<protein>
    <submittedName>
        <fullName evidence="1">Putative AlkP superfamily pyrophosphatase or phosphodiesterase</fullName>
    </submittedName>
</protein>
<reference evidence="1 2" key="1">
    <citation type="submission" date="2019-03" db="EMBL/GenBank/DDBJ databases">
        <title>Genomic Encyclopedia of Type Strains, Phase IV (KMG-IV): sequencing the most valuable type-strain genomes for metagenomic binning, comparative biology and taxonomic classification.</title>
        <authorList>
            <person name="Goeker M."/>
        </authorList>
    </citation>
    <scope>NUCLEOTIDE SEQUENCE [LARGE SCALE GENOMIC DNA]</scope>
    <source>
        <strain evidence="1 2">DSM 12121</strain>
    </source>
</reference>
<dbReference type="Gene3D" id="3.40.720.10">
    <property type="entry name" value="Alkaline Phosphatase, subunit A"/>
    <property type="match status" value="1"/>
</dbReference>